<keyword evidence="1" id="KW-0282">Flagellum</keyword>
<name>A0A9X2L635_9BACT</name>
<gene>
    <name evidence="1" type="ORF">NM125_15585</name>
</gene>
<sequence length="108" mass="12736">MRDPQLVYQKQSVMNASPLKLVVKMYDLVIQASYREDQGKVKAILSELIQGLNFDYEPAGQLFELYRYCQDLARKQRFEEIREILEPLRETWEEVANQKQPSPSVVQQ</sequence>
<accession>A0A9X2L635</accession>
<proteinExistence type="predicted"/>
<protein>
    <submittedName>
        <fullName evidence="1">Flagellar protein FliS</fullName>
    </submittedName>
</protein>
<dbReference type="Gene3D" id="1.20.120.340">
    <property type="entry name" value="Flagellar protein FliS"/>
    <property type="match status" value="1"/>
</dbReference>
<dbReference type="GO" id="GO:0044780">
    <property type="term" value="P:bacterial-type flagellum assembly"/>
    <property type="evidence" value="ECO:0007669"/>
    <property type="project" value="InterPro"/>
</dbReference>
<evidence type="ECO:0000313" key="1">
    <source>
        <dbReference type="EMBL" id="MCP9293012.1"/>
    </source>
</evidence>
<keyword evidence="1" id="KW-0966">Cell projection</keyword>
<dbReference type="RefSeq" id="WP_255135911.1">
    <property type="nucleotide sequence ID" value="NZ_CP175953.1"/>
</dbReference>
<keyword evidence="1" id="KW-0969">Cilium</keyword>
<dbReference type="SUPFAM" id="SSF101116">
    <property type="entry name" value="Flagellar export chaperone FliS"/>
    <property type="match status" value="1"/>
</dbReference>
<comment type="caution">
    <text evidence="1">The sequence shown here is derived from an EMBL/GenBank/DDBJ whole genome shotgun (WGS) entry which is preliminary data.</text>
</comment>
<dbReference type="EMBL" id="JANDBC010000003">
    <property type="protein sequence ID" value="MCP9293012.1"/>
    <property type="molecule type" value="Genomic_DNA"/>
</dbReference>
<dbReference type="Pfam" id="PF02561">
    <property type="entry name" value="FliS"/>
    <property type="match status" value="1"/>
</dbReference>
<dbReference type="Proteomes" id="UP001139125">
    <property type="component" value="Unassembled WGS sequence"/>
</dbReference>
<dbReference type="InterPro" id="IPR003713">
    <property type="entry name" value="FliS"/>
</dbReference>
<dbReference type="InterPro" id="IPR036584">
    <property type="entry name" value="FliS_sf"/>
</dbReference>
<reference evidence="1" key="1">
    <citation type="submission" date="2022-06" db="EMBL/GenBank/DDBJ databases">
        <title>Gracilimonas sp. CAU 1638 isolated from sea sediment.</title>
        <authorList>
            <person name="Kim W."/>
        </authorList>
    </citation>
    <scope>NUCLEOTIDE SEQUENCE</scope>
    <source>
        <strain evidence="1">CAU 1638</strain>
    </source>
</reference>
<evidence type="ECO:0000313" key="2">
    <source>
        <dbReference type="Proteomes" id="UP001139125"/>
    </source>
</evidence>
<keyword evidence="2" id="KW-1185">Reference proteome</keyword>
<organism evidence="1 2">
    <name type="scientific">Gracilimonas sediminicola</name>
    <dbReference type="NCBI Taxonomy" id="2952158"/>
    <lineage>
        <taxon>Bacteria</taxon>
        <taxon>Pseudomonadati</taxon>
        <taxon>Balneolota</taxon>
        <taxon>Balneolia</taxon>
        <taxon>Balneolales</taxon>
        <taxon>Balneolaceae</taxon>
        <taxon>Gracilimonas</taxon>
    </lineage>
</organism>
<dbReference type="AlphaFoldDB" id="A0A9X2L635"/>